<dbReference type="InterPro" id="IPR043203">
    <property type="entry name" value="VGCC_Ca_Na"/>
</dbReference>
<keyword evidence="2 7" id="KW-0812">Transmembrane</keyword>
<dbReference type="InterPro" id="IPR018247">
    <property type="entry name" value="EF_Hand_1_Ca_BS"/>
</dbReference>
<feature type="transmembrane region" description="Helical" evidence="7">
    <location>
        <begin position="264"/>
        <end position="291"/>
    </location>
</feature>
<dbReference type="InterPro" id="IPR032675">
    <property type="entry name" value="LRR_dom_sf"/>
</dbReference>
<comment type="caution">
    <text evidence="9">The sequence shown here is derived from an EMBL/GenBank/DDBJ whole genome shotgun (WGS) entry which is preliminary data.</text>
</comment>
<dbReference type="EMBL" id="CAJNNW010007686">
    <property type="protein sequence ID" value="CAE8649436.1"/>
    <property type="molecule type" value="Genomic_DNA"/>
</dbReference>
<reference evidence="9" key="1">
    <citation type="submission" date="2021-02" db="EMBL/GenBank/DDBJ databases">
        <authorList>
            <person name="Dougan E. K."/>
            <person name="Rhodes N."/>
            <person name="Thang M."/>
            <person name="Chan C."/>
        </authorList>
    </citation>
    <scope>NUCLEOTIDE SEQUENCE</scope>
</reference>
<feature type="transmembrane region" description="Helical" evidence="7">
    <location>
        <begin position="221"/>
        <end position="244"/>
    </location>
</feature>
<dbReference type="PANTHER" id="PTHR10037:SF62">
    <property type="entry name" value="SODIUM CHANNEL PROTEIN 60E"/>
    <property type="match status" value="1"/>
</dbReference>
<proteinExistence type="predicted"/>
<sequence length="1002" mass="110366">MHAAGHQQPEASERGARGAKTGRKFRCASQGASKIAKPPSRLVTLSSLGLAPLVRNRAFTGSKAHSKSWDPVLDDQHGMDVAGVVEILVGALIILNSISMGVSLQVKSLSGETPVWEQPLQIAFCVIFTLDVAIRIMRERKAFFSCSSGGGWNILDCFVVICMIVDQEVIDDSLSGVSVIRTARLVRLLQLLRLLKFAMQYPFFRQFRILVRSILGTMSSLLWVILVILIVVYVAGIVMTQGALETCMGGSSQEEGGEEELCRYFGTLTTSMMSLFQSIMSGLLWGVLWDALQQTDVFCRTTFLLYICFALIILINSIAALLSDVQMQVRLKEKTDLMHREIDSKREFVDKLTNVFEEFDQNGNGAISWTEFELALKDPRMHAFLSAMEIEISVAHGLFQVLDTDGAGSIEYEEFILGCGCLRLRGGAKSMDMATVCKESGAHLRECEAEDGKQQCTSNNYSELYSWRSSSLTVEQRAVTGSELAMIRDTVDRACVEVNLYDFAYHHILPSTLPPPPQGSTWLIARGCPAGRAMCLRCTMLIRASRLKEADCLTDEDIEIGQARPLRVRVQIAKGRFTTLGGLRVAGADWDPPSRVLVRGYAALFRSLSYKELLSATPHTPQWYCGNLRGSVGHVNLDEELRTYWVCGYANRQHELSHDLGEEAQSSAFHSALELSHGVLLILDNTAKPFSRIWCDYELYFTITEGIHYICGLLALDLYLVTKPFVLEGAGEPSVELISKSPMPGESSVAQSKREANFPVSLLAQGVLARLEDGEASVPEDKAKILYNMSGNRSLDSQEGQECLRRNLEKANNSLNSSLALLAWPQAMHRGLLLNFAQSDEDQGRLELPAVLAADEGMRGLDLSLAHFTESCKDKDLELLAQGLPPNLEELILSFEGCDKITDVGLKALAQKLSPGLQKLKLDFVGCLLLTDVGLVSLARHLPAGVKELQLHFASCSRVGLPGATALKQQLPAGLLSFKASFKGTGVNRNFYNLQSFRSFNS</sequence>
<dbReference type="Gene3D" id="1.10.238.10">
    <property type="entry name" value="EF-hand"/>
    <property type="match status" value="1"/>
</dbReference>
<evidence type="ECO:0000256" key="5">
    <source>
        <dbReference type="ARBA" id="ARBA00023136"/>
    </source>
</evidence>
<evidence type="ECO:0000259" key="8">
    <source>
        <dbReference type="PROSITE" id="PS50222"/>
    </source>
</evidence>
<dbReference type="InterPro" id="IPR011992">
    <property type="entry name" value="EF-hand-dom_pair"/>
</dbReference>
<dbReference type="SUPFAM" id="SSF81324">
    <property type="entry name" value="Voltage-gated potassium channels"/>
    <property type="match status" value="1"/>
</dbReference>
<evidence type="ECO:0000313" key="9">
    <source>
        <dbReference type="EMBL" id="CAE8649436.1"/>
    </source>
</evidence>
<dbReference type="Gene3D" id="1.20.120.350">
    <property type="entry name" value="Voltage-gated potassium channels. Chain C"/>
    <property type="match status" value="1"/>
</dbReference>
<feature type="domain" description="EF-hand" evidence="8">
    <location>
        <begin position="390"/>
        <end position="425"/>
    </location>
</feature>
<dbReference type="GO" id="GO:0005509">
    <property type="term" value="F:calcium ion binding"/>
    <property type="evidence" value="ECO:0007669"/>
    <property type="project" value="InterPro"/>
</dbReference>
<dbReference type="SUPFAM" id="SSF52047">
    <property type="entry name" value="RNI-like"/>
    <property type="match status" value="1"/>
</dbReference>
<dbReference type="GO" id="GO:0005248">
    <property type="term" value="F:voltage-gated sodium channel activity"/>
    <property type="evidence" value="ECO:0007669"/>
    <property type="project" value="TreeGrafter"/>
</dbReference>
<feature type="transmembrane region" description="Helical" evidence="7">
    <location>
        <begin position="303"/>
        <end position="322"/>
    </location>
</feature>
<feature type="transmembrane region" description="Helical" evidence="7">
    <location>
        <begin position="81"/>
        <end position="100"/>
    </location>
</feature>
<feature type="domain" description="EF-hand" evidence="8">
    <location>
        <begin position="347"/>
        <end position="382"/>
    </location>
</feature>
<comment type="subcellular location">
    <subcellularLocation>
        <location evidence="1">Membrane</location>
        <topology evidence="1">Multi-pass membrane protein</topology>
    </subcellularLocation>
</comment>
<dbReference type="AlphaFoldDB" id="A0A813IE59"/>
<protein>
    <recommendedName>
        <fullName evidence="8">EF-hand domain-containing protein</fullName>
    </recommendedName>
</protein>
<evidence type="ECO:0000256" key="4">
    <source>
        <dbReference type="ARBA" id="ARBA00022989"/>
    </source>
</evidence>
<dbReference type="SMART" id="SM00367">
    <property type="entry name" value="LRR_CC"/>
    <property type="match status" value="2"/>
</dbReference>
<evidence type="ECO:0000256" key="1">
    <source>
        <dbReference type="ARBA" id="ARBA00004141"/>
    </source>
</evidence>
<feature type="transmembrane region" description="Helical" evidence="7">
    <location>
        <begin position="120"/>
        <end position="137"/>
    </location>
</feature>
<organism evidence="9 10">
    <name type="scientific">Polarella glacialis</name>
    <name type="common">Dinoflagellate</name>
    <dbReference type="NCBI Taxonomy" id="89957"/>
    <lineage>
        <taxon>Eukaryota</taxon>
        <taxon>Sar</taxon>
        <taxon>Alveolata</taxon>
        <taxon>Dinophyceae</taxon>
        <taxon>Suessiales</taxon>
        <taxon>Suessiaceae</taxon>
        <taxon>Polarella</taxon>
    </lineage>
</organism>
<gene>
    <name evidence="9" type="ORF">PGLA2088_LOCUS7416</name>
</gene>
<keyword evidence="3" id="KW-0106">Calcium</keyword>
<dbReference type="Pfam" id="PF00520">
    <property type="entry name" value="Ion_trans"/>
    <property type="match status" value="1"/>
</dbReference>
<dbReference type="Gene3D" id="3.80.10.10">
    <property type="entry name" value="Ribonuclease Inhibitor"/>
    <property type="match status" value="1"/>
</dbReference>
<dbReference type="SMART" id="SM00054">
    <property type="entry name" value="EFh"/>
    <property type="match status" value="2"/>
</dbReference>
<keyword evidence="4 7" id="KW-1133">Transmembrane helix</keyword>
<dbReference type="Pfam" id="PF13499">
    <property type="entry name" value="EF-hand_7"/>
    <property type="match status" value="1"/>
</dbReference>
<name>A0A813IE59_POLGL</name>
<dbReference type="PANTHER" id="PTHR10037">
    <property type="entry name" value="VOLTAGE-GATED CATION CHANNEL CALCIUM AND SODIUM"/>
    <property type="match status" value="1"/>
</dbReference>
<keyword evidence="5 7" id="KW-0472">Membrane</keyword>
<dbReference type="CDD" id="cd00051">
    <property type="entry name" value="EFh"/>
    <property type="match status" value="1"/>
</dbReference>
<feature type="region of interest" description="Disordered" evidence="6">
    <location>
        <begin position="1"/>
        <end position="30"/>
    </location>
</feature>
<dbReference type="PROSITE" id="PS00018">
    <property type="entry name" value="EF_HAND_1"/>
    <property type="match status" value="1"/>
</dbReference>
<evidence type="ECO:0000256" key="3">
    <source>
        <dbReference type="ARBA" id="ARBA00022837"/>
    </source>
</evidence>
<evidence type="ECO:0000256" key="6">
    <source>
        <dbReference type="SAM" id="MobiDB-lite"/>
    </source>
</evidence>
<dbReference type="Proteomes" id="UP000626109">
    <property type="component" value="Unassembled WGS sequence"/>
</dbReference>
<dbReference type="SUPFAM" id="SSF47473">
    <property type="entry name" value="EF-hand"/>
    <property type="match status" value="1"/>
</dbReference>
<dbReference type="InterPro" id="IPR002048">
    <property type="entry name" value="EF_hand_dom"/>
</dbReference>
<dbReference type="PROSITE" id="PS50222">
    <property type="entry name" value="EF_HAND_2"/>
    <property type="match status" value="2"/>
</dbReference>
<dbReference type="InterPro" id="IPR027359">
    <property type="entry name" value="Volt_channel_dom_sf"/>
</dbReference>
<dbReference type="GO" id="GO:0001518">
    <property type="term" value="C:voltage-gated sodium channel complex"/>
    <property type="evidence" value="ECO:0007669"/>
    <property type="project" value="TreeGrafter"/>
</dbReference>
<evidence type="ECO:0000256" key="7">
    <source>
        <dbReference type="SAM" id="Phobius"/>
    </source>
</evidence>
<evidence type="ECO:0000313" key="10">
    <source>
        <dbReference type="Proteomes" id="UP000626109"/>
    </source>
</evidence>
<accession>A0A813IE59</accession>
<evidence type="ECO:0000256" key="2">
    <source>
        <dbReference type="ARBA" id="ARBA00022692"/>
    </source>
</evidence>
<dbReference type="InterPro" id="IPR006553">
    <property type="entry name" value="Leu-rich_rpt_Cys-con_subtyp"/>
</dbReference>
<dbReference type="InterPro" id="IPR005821">
    <property type="entry name" value="Ion_trans_dom"/>
</dbReference>
<dbReference type="Gene3D" id="1.10.287.70">
    <property type="match status" value="1"/>
</dbReference>